<dbReference type="InterPro" id="IPR017946">
    <property type="entry name" value="PLC-like_Pdiesterase_TIM-brl"/>
</dbReference>
<dbReference type="SMART" id="SM00148">
    <property type="entry name" value="PLCXc"/>
    <property type="match status" value="1"/>
</dbReference>
<dbReference type="Pfam" id="PF00388">
    <property type="entry name" value="PI-PLC-X"/>
    <property type="match status" value="1"/>
</dbReference>
<evidence type="ECO:0000313" key="3">
    <source>
        <dbReference type="Proteomes" id="UP000777438"/>
    </source>
</evidence>
<dbReference type="PANTHER" id="PTHR13593:SF113">
    <property type="entry name" value="SI:DKEY-266F7.9"/>
    <property type="match status" value="1"/>
</dbReference>
<dbReference type="CDD" id="cd08586">
    <property type="entry name" value="PI-PLCc_BcPLC_like"/>
    <property type="match status" value="1"/>
</dbReference>
<proteinExistence type="predicted"/>
<dbReference type="PROSITE" id="PS50007">
    <property type="entry name" value="PIPLC_X_DOMAIN"/>
    <property type="match status" value="1"/>
</dbReference>
<dbReference type="Gene3D" id="3.20.20.190">
    <property type="entry name" value="Phosphatidylinositol (PI) phosphodiesterase"/>
    <property type="match status" value="1"/>
</dbReference>
<dbReference type="PANTHER" id="PTHR13593">
    <property type="match status" value="1"/>
</dbReference>
<feature type="domain" description="Phosphatidylinositol-specific phospholipase C X" evidence="1">
    <location>
        <begin position="151"/>
        <end position="299"/>
    </location>
</feature>
<dbReference type="Proteomes" id="UP000777438">
    <property type="component" value="Unassembled WGS sequence"/>
</dbReference>
<dbReference type="SUPFAM" id="SSF51695">
    <property type="entry name" value="PLC-like phosphodiesterases"/>
    <property type="match status" value="1"/>
</dbReference>
<organism evidence="2 3">
    <name type="scientific">Thelonectria olida</name>
    <dbReference type="NCBI Taxonomy" id="1576542"/>
    <lineage>
        <taxon>Eukaryota</taxon>
        <taxon>Fungi</taxon>
        <taxon>Dikarya</taxon>
        <taxon>Ascomycota</taxon>
        <taxon>Pezizomycotina</taxon>
        <taxon>Sordariomycetes</taxon>
        <taxon>Hypocreomycetidae</taxon>
        <taxon>Hypocreales</taxon>
        <taxon>Nectriaceae</taxon>
        <taxon>Thelonectria</taxon>
    </lineage>
</organism>
<dbReference type="InterPro" id="IPR000909">
    <property type="entry name" value="PLipase_C_PInositol-sp_X_dom"/>
</dbReference>
<dbReference type="GO" id="GO:0008081">
    <property type="term" value="F:phosphoric diester hydrolase activity"/>
    <property type="evidence" value="ECO:0007669"/>
    <property type="project" value="InterPro"/>
</dbReference>
<dbReference type="AlphaFoldDB" id="A0A9P8WI68"/>
<dbReference type="OrthoDB" id="1046782at2759"/>
<gene>
    <name evidence="2" type="ORF">B0T10DRAFT_472664</name>
</gene>
<dbReference type="GO" id="GO:0006629">
    <property type="term" value="P:lipid metabolic process"/>
    <property type="evidence" value="ECO:0007669"/>
    <property type="project" value="InterPro"/>
</dbReference>
<name>A0A9P8WI68_9HYPO</name>
<keyword evidence="3" id="KW-1185">Reference proteome</keyword>
<comment type="caution">
    <text evidence="2">The sequence shown here is derived from an EMBL/GenBank/DDBJ whole genome shotgun (WGS) entry which is preliminary data.</text>
</comment>
<dbReference type="InterPro" id="IPR051057">
    <property type="entry name" value="PI-PLC_domain"/>
</dbReference>
<reference evidence="2 3" key="1">
    <citation type="journal article" date="2021" name="Nat. Commun.">
        <title>Genetic determinants of endophytism in the Arabidopsis root mycobiome.</title>
        <authorList>
            <person name="Mesny F."/>
            <person name="Miyauchi S."/>
            <person name="Thiergart T."/>
            <person name="Pickel B."/>
            <person name="Atanasova L."/>
            <person name="Karlsson M."/>
            <person name="Huettel B."/>
            <person name="Barry K.W."/>
            <person name="Haridas S."/>
            <person name="Chen C."/>
            <person name="Bauer D."/>
            <person name="Andreopoulos W."/>
            <person name="Pangilinan J."/>
            <person name="LaButti K."/>
            <person name="Riley R."/>
            <person name="Lipzen A."/>
            <person name="Clum A."/>
            <person name="Drula E."/>
            <person name="Henrissat B."/>
            <person name="Kohler A."/>
            <person name="Grigoriev I.V."/>
            <person name="Martin F.M."/>
            <person name="Hacquard S."/>
        </authorList>
    </citation>
    <scope>NUCLEOTIDE SEQUENCE [LARGE SCALE GENOMIC DNA]</scope>
    <source>
        <strain evidence="2 3">MPI-CAGE-CH-0241</strain>
    </source>
</reference>
<protein>
    <submittedName>
        <fullName evidence="2">PLC-like phosphodiesterase</fullName>
    </submittedName>
</protein>
<evidence type="ECO:0000259" key="1">
    <source>
        <dbReference type="SMART" id="SM00148"/>
    </source>
</evidence>
<dbReference type="EMBL" id="JAGPYM010000002">
    <property type="protein sequence ID" value="KAH6898449.1"/>
    <property type="molecule type" value="Genomic_DNA"/>
</dbReference>
<accession>A0A9P8WI68</accession>
<sequence>MANLTIRNLTINPIQLIQVQRFESEKVGTGDVVGNVTGKITSLFTATDFKTHEIRAQGDALHKEAADVRVESFQAKETKIRAADKGKEIVRLTFKVRDHKYEVDVPSPTSKSSVLKSLDGGKEELTAVYTHNGAFLAIFSSARLNAWMKELDDAWPLPSLSIPGTHNAATHHKALPSVRCQAVHVREQLKNGVRFLDVRLSASPDNDELTIVHGAFPISLTGDKYLKDFLEDLYKFLEENPSEAIILSLKREGTGKGTDQQMGKYLKYSYVDKKRSFYWTEPKVPTLGQARGKIVLVRRFAISDEQHKSCWNGRGWAIDASQWPDNCEDGKTGAGNIRVQDFYEVSETQNVEKKVEFARRQMERAAEIDYRLPGTEGHKEGQKMPPFFVNFLSASYFFNANCWPERVAAKLNPSAVEYLCIRHGEAGQGPNKLKVGNGGTGIVVTDWCGAHEDWDLIRCIVGMNARLLLK</sequence>
<evidence type="ECO:0000313" key="2">
    <source>
        <dbReference type="EMBL" id="KAH6898449.1"/>
    </source>
</evidence>